<organism evidence="4 5">
    <name type="scientific">Parthenolecanium corni</name>
    <dbReference type="NCBI Taxonomy" id="536013"/>
    <lineage>
        <taxon>Eukaryota</taxon>
        <taxon>Metazoa</taxon>
        <taxon>Ecdysozoa</taxon>
        <taxon>Arthropoda</taxon>
        <taxon>Hexapoda</taxon>
        <taxon>Insecta</taxon>
        <taxon>Pterygota</taxon>
        <taxon>Neoptera</taxon>
        <taxon>Paraneoptera</taxon>
        <taxon>Hemiptera</taxon>
        <taxon>Sternorrhyncha</taxon>
        <taxon>Coccoidea</taxon>
        <taxon>Coccidae</taxon>
        <taxon>Parthenolecanium</taxon>
    </lineage>
</organism>
<dbReference type="GO" id="GO:0004594">
    <property type="term" value="F:pantothenate kinase activity"/>
    <property type="evidence" value="ECO:0007669"/>
    <property type="project" value="TreeGrafter"/>
</dbReference>
<keyword evidence="1" id="KW-0547">Nucleotide-binding</keyword>
<accession>A0AAN9Y217</accession>
<dbReference type="InterPro" id="IPR043129">
    <property type="entry name" value="ATPase_NBD"/>
</dbReference>
<dbReference type="EMBL" id="JBBCAQ010000033">
    <property type="protein sequence ID" value="KAK7582670.1"/>
    <property type="molecule type" value="Genomic_DNA"/>
</dbReference>
<dbReference type="PANTHER" id="PTHR12280">
    <property type="entry name" value="PANTOTHENATE KINASE"/>
    <property type="match status" value="1"/>
</dbReference>
<reference evidence="4 5" key="1">
    <citation type="submission" date="2024-03" db="EMBL/GenBank/DDBJ databases">
        <title>Adaptation during the transition from Ophiocordyceps entomopathogen to insect associate is accompanied by gene loss and intensified selection.</title>
        <authorList>
            <person name="Ward C.M."/>
            <person name="Onetto C.A."/>
            <person name="Borneman A.R."/>
        </authorList>
    </citation>
    <scope>NUCLEOTIDE SEQUENCE [LARGE SCALE GENOMIC DNA]</scope>
    <source>
        <strain evidence="4">AWRI1</strain>
        <tissue evidence="4">Single Adult Female</tissue>
    </source>
</reference>
<gene>
    <name evidence="4" type="ORF">V9T40_014115</name>
</gene>
<dbReference type="GO" id="GO:0015937">
    <property type="term" value="P:coenzyme A biosynthetic process"/>
    <property type="evidence" value="ECO:0007669"/>
    <property type="project" value="UniProtKB-KW"/>
</dbReference>
<proteinExistence type="predicted"/>
<protein>
    <submittedName>
        <fullName evidence="4">Uncharacterized protein</fullName>
    </submittedName>
</protein>
<dbReference type="Pfam" id="PF03630">
    <property type="entry name" value="Fumble"/>
    <property type="match status" value="1"/>
</dbReference>
<evidence type="ECO:0000256" key="1">
    <source>
        <dbReference type="ARBA" id="ARBA00022741"/>
    </source>
</evidence>
<keyword evidence="5" id="KW-1185">Reference proteome</keyword>
<dbReference type="GO" id="GO:0005829">
    <property type="term" value="C:cytosol"/>
    <property type="evidence" value="ECO:0007669"/>
    <property type="project" value="TreeGrafter"/>
</dbReference>
<name>A0AAN9Y217_9HEMI</name>
<evidence type="ECO:0000256" key="2">
    <source>
        <dbReference type="ARBA" id="ARBA00022840"/>
    </source>
</evidence>
<dbReference type="PANTHER" id="PTHR12280:SF20">
    <property type="entry name" value="4'-PHOSPHOPANTETHEINE PHOSPHATASE"/>
    <property type="match status" value="1"/>
</dbReference>
<keyword evidence="2" id="KW-0067">ATP-binding</keyword>
<dbReference type="AlphaFoldDB" id="A0AAN9Y217"/>
<evidence type="ECO:0000313" key="5">
    <source>
        <dbReference type="Proteomes" id="UP001367676"/>
    </source>
</evidence>
<dbReference type="Gene3D" id="3.30.420.510">
    <property type="match status" value="1"/>
</dbReference>
<dbReference type="GO" id="GO:0005524">
    <property type="term" value="F:ATP binding"/>
    <property type="evidence" value="ECO:0007669"/>
    <property type="project" value="UniProtKB-KW"/>
</dbReference>
<evidence type="ECO:0000256" key="3">
    <source>
        <dbReference type="ARBA" id="ARBA00022993"/>
    </source>
</evidence>
<dbReference type="SUPFAM" id="SSF53067">
    <property type="entry name" value="Actin-like ATPase domain"/>
    <property type="match status" value="1"/>
</dbReference>
<comment type="caution">
    <text evidence="4">The sequence shown here is derived from an EMBL/GenBank/DDBJ whole genome shotgun (WGS) entry which is preliminary data.</text>
</comment>
<keyword evidence="3" id="KW-0173">Coenzyme A biosynthesis</keyword>
<dbReference type="GO" id="GO:0005634">
    <property type="term" value="C:nucleus"/>
    <property type="evidence" value="ECO:0007669"/>
    <property type="project" value="TreeGrafter"/>
</dbReference>
<dbReference type="InterPro" id="IPR004567">
    <property type="entry name" value="Type_II_PanK"/>
</dbReference>
<evidence type="ECO:0000313" key="4">
    <source>
        <dbReference type="EMBL" id="KAK7582670.1"/>
    </source>
</evidence>
<dbReference type="Proteomes" id="UP001367676">
    <property type="component" value="Unassembled WGS sequence"/>
</dbReference>
<sequence length="97" mass="10935">MRFLLNIAKENFTYTLSEGARLHFKTNSITDCLTLIAGNLYLVNSHVDMTGKSIEVTGGGAYKYTDLIKEKLGLSVDKEDEMACLIKGYNFLLKHQR</sequence>